<evidence type="ECO:0008006" key="3">
    <source>
        <dbReference type="Google" id="ProtNLM"/>
    </source>
</evidence>
<dbReference type="EMBL" id="UOEN01000228">
    <property type="protein sequence ID" value="VAW14602.1"/>
    <property type="molecule type" value="Genomic_DNA"/>
</dbReference>
<feature type="transmembrane region" description="Helical" evidence="1">
    <location>
        <begin position="157"/>
        <end position="186"/>
    </location>
</feature>
<sequence length="461" mass="52733">ALFKGLVPYKDFFHLRGPLELYIPAGMMVFGGNSVSVLSLYFYVGTVFTLLMGVLIAKEVLQSRYILYLFVPVFIARTFPRVYYNYWGGFRYGFGLLTLWLLIKYLKERNSDWIFLAGVMATCGFLTSIEIGVCSVMGVLSALFVDRVLNVRQSQGGFTFFCWGAGLVAALFITYFVLIGAFVPYLQSTYAVLTQMTKVFDDGLAISYPKNSWEVLGGLLPTSPFFKFLTPVYLYIFLFGYLFNTWIRPSTEEKLKLDTSSQIEPIYSILIGIAVYGIVMYLSAFRKIENAQFEMALQPEKILLFFLIERAYFWLCSIKNEVDMKSKGFIILLFIGLFMSSIGYSIARFDHRFIAFKLAKGFVTGQDISEIVPFAGKLYRPLNIEKGKGMVVPVDQAEELEAMVQLISQKTKEDETVLMYPELAMYSVFADRPFFGKFPLATLSWFSEKEHRAFVEEFRQN</sequence>
<keyword evidence="1" id="KW-1133">Transmembrane helix</keyword>
<name>A0A3B0TJF3_9ZZZZ</name>
<gene>
    <name evidence="2" type="ORF">MNBD_BACTEROID05-562</name>
</gene>
<feature type="transmembrane region" description="Helical" evidence="1">
    <location>
        <begin position="65"/>
        <end position="83"/>
    </location>
</feature>
<feature type="transmembrane region" description="Helical" evidence="1">
    <location>
        <begin position="228"/>
        <end position="246"/>
    </location>
</feature>
<feature type="transmembrane region" description="Helical" evidence="1">
    <location>
        <begin position="113"/>
        <end position="145"/>
    </location>
</feature>
<feature type="transmembrane region" description="Helical" evidence="1">
    <location>
        <begin position="266"/>
        <end position="282"/>
    </location>
</feature>
<evidence type="ECO:0000256" key="1">
    <source>
        <dbReference type="SAM" id="Phobius"/>
    </source>
</evidence>
<organism evidence="2">
    <name type="scientific">hydrothermal vent metagenome</name>
    <dbReference type="NCBI Taxonomy" id="652676"/>
    <lineage>
        <taxon>unclassified sequences</taxon>
        <taxon>metagenomes</taxon>
        <taxon>ecological metagenomes</taxon>
    </lineage>
</organism>
<feature type="transmembrane region" description="Helical" evidence="1">
    <location>
        <begin position="40"/>
        <end position="58"/>
    </location>
</feature>
<feature type="transmembrane region" description="Helical" evidence="1">
    <location>
        <begin position="89"/>
        <end position="106"/>
    </location>
</feature>
<reference evidence="2" key="1">
    <citation type="submission" date="2018-06" db="EMBL/GenBank/DDBJ databases">
        <authorList>
            <person name="Zhirakovskaya E."/>
        </authorList>
    </citation>
    <scope>NUCLEOTIDE SEQUENCE</scope>
</reference>
<feature type="non-terminal residue" evidence="2">
    <location>
        <position position="461"/>
    </location>
</feature>
<keyword evidence="1" id="KW-0472">Membrane</keyword>
<protein>
    <recommendedName>
        <fullName evidence="3">Glycosyltransferase RgtA/B/C/D-like domain-containing protein</fullName>
    </recommendedName>
</protein>
<dbReference type="AlphaFoldDB" id="A0A3B0TJF3"/>
<feature type="transmembrane region" description="Helical" evidence="1">
    <location>
        <begin position="328"/>
        <end position="347"/>
    </location>
</feature>
<proteinExistence type="predicted"/>
<accession>A0A3B0TJF3</accession>
<feature type="non-terminal residue" evidence="2">
    <location>
        <position position="1"/>
    </location>
</feature>
<keyword evidence="1" id="KW-0812">Transmembrane</keyword>
<evidence type="ECO:0000313" key="2">
    <source>
        <dbReference type="EMBL" id="VAW14602.1"/>
    </source>
</evidence>